<evidence type="ECO:0000313" key="4">
    <source>
        <dbReference type="EMBL" id="CAK0882635.1"/>
    </source>
</evidence>
<feature type="region of interest" description="Disordered" evidence="3">
    <location>
        <begin position="389"/>
        <end position="448"/>
    </location>
</feature>
<name>A0ABN9W8V6_9DINO</name>
<dbReference type="PANTHER" id="PTHR22870">
    <property type="entry name" value="REGULATOR OF CHROMOSOME CONDENSATION"/>
    <property type="match status" value="1"/>
</dbReference>
<protein>
    <submittedName>
        <fullName evidence="4">Uncharacterized protein</fullName>
    </submittedName>
</protein>
<dbReference type="SUPFAM" id="SSF49265">
    <property type="entry name" value="Fibronectin type III"/>
    <property type="match status" value="1"/>
</dbReference>
<evidence type="ECO:0000256" key="3">
    <source>
        <dbReference type="SAM" id="MobiDB-lite"/>
    </source>
</evidence>
<feature type="repeat" description="RCC1" evidence="2">
    <location>
        <begin position="159"/>
        <end position="214"/>
    </location>
</feature>
<dbReference type="PROSITE" id="PS50012">
    <property type="entry name" value="RCC1_3"/>
    <property type="match status" value="1"/>
</dbReference>
<proteinExistence type="predicted"/>
<dbReference type="InterPro" id="IPR000408">
    <property type="entry name" value="Reg_chr_condens"/>
</dbReference>
<evidence type="ECO:0000256" key="1">
    <source>
        <dbReference type="ARBA" id="ARBA00022737"/>
    </source>
</evidence>
<dbReference type="PANTHER" id="PTHR22870:SF408">
    <property type="entry name" value="OS09G0560450 PROTEIN"/>
    <property type="match status" value="1"/>
</dbReference>
<dbReference type="InterPro" id="IPR009091">
    <property type="entry name" value="RCC1/BLIP-II"/>
</dbReference>
<dbReference type="EMBL" id="CAUYUJ010018316">
    <property type="protein sequence ID" value="CAK0882635.1"/>
    <property type="molecule type" value="Genomic_DNA"/>
</dbReference>
<dbReference type="SUPFAM" id="SSF50985">
    <property type="entry name" value="RCC1/BLIP-II"/>
    <property type="match status" value="1"/>
</dbReference>
<feature type="region of interest" description="Disordered" evidence="3">
    <location>
        <begin position="491"/>
        <end position="556"/>
    </location>
</feature>
<comment type="caution">
    <text evidence="4">The sequence shown here is derived from an EMBL/GenBank/DDBJ whole genome shotgun (WGS) entry which is preliminary data.</text>
</comment>
<sequence>MPGPAQAPPARADDGDVADVPDPVAAPLVARRGSGLVVLRWPRPEDNARRIDGYQVCVQRWHPGADCGPLPPQDADGLAAADGGQDLELHAAGGDAGGGAHGGGELCLREPPFLGPAGGALPRAVWACARARNSEGWGEWGPASLVFFRGGGGGGALAGVLHTWGLAEDGRLGRGAQAVQRGVCAEAGAVEALSGARVTEVALGSHSAAITAEDELFVWGTFLAGQGSSEAAEQEGPADEVQCLTEPGRQATAFVPHGVACGRFVTAVVSAEGRLFAWGPNEAHQCGCSGGSVLRTISQLQVPRGAPVVACSLGEFHGLPWLSPATGRCSRGAWSRGPSSPWGRTRGTLSAAAAWCPSGWPSTSRSPAAWICRAGSWRCRSARPRARREVGHRAAAAGGPRGTGQRRVARWVPQRRHRRQRSGAHLGRQPERAVRPGRGAGRAQARTARDGGLGRLWVQAGILRRPVHPLRAGRRPAALLRLRLGQGGLPGLRPVATSSRARPVPDLGKQARGAQRSSARRPRRTATTCRPRCPGGRTRAPWLLGLPPNAAAGPVG</sequence>
<dbReference type="InterPro" id="IPR036116">
    <property type="entry name" value="FN3_sf"/>
</dbReference>
<organism evidence="4 5">
    <name type="scientific">Prorocentrum cordatum</name>
    <dbReference type="NCBI Taxonomy" id="2364126"/>
    <lineage>
        <taxon>Eukaryota</taxon>
        <taxon>Sar</taxon>
        <taxon>Alveolata</taxon>
        <taxon>Dinophyceae</taxon>
        <taxon>Prorocentrales</taxon>
        <taxon>Prorocentraceae</taxon>
        <taxon>Prorocentrum</taxon>
    </lineage>
</organism>
<dbReference type="InterPro" id="IPR051210">
    <property type="entry name" value="Ub_ligase/GEF_domain"/>
</dbReference>
<dbReference type="Gene3D" id="2.130.10.30">
    <property type="entry name" value="Regulator of chromosome condensation 1/beta-lactamase-inhibitor protein II"/>
    <property type="match status" value="1"/>
</dbReference>
<evidence type="ECO:0000256" key="2">
    <source>
        <dbReference type="PROSITE-ProRule" id="PRU00235"/>
    </source>
</evidence>
<evidence type="ECO:0000313" key="5">
    <source>
        <dbReference type="Proteomes" id="UP001189429"/>
    </source>
</evidence>
<reference evidence="4" key="1">
    <citation type="submission" date="2023-10" db="EMBL/GenBank/DDBJ databases">
        <authorList>
            <person name="Chen Y."/>
            <person name="Shah S."/>
            <person name="Dougan E. K."/>
            <person name="Thang M."/>
            <person name="Chan C."/>
        </authorList>
    </citation>
    <scope>NUCLEOTIDE SEQUENCE [LARGE SCALE GENOMIC DNA]</scope>
</reference>
<dbReference type="Proteomes" id="UP001189429">
    <property type="component" value="Unassembled WGS sequence"/>
</dbReference>
<feature type="compositionally biased region" description="Low complexity" evidence="3">
    <location>
        <begin position="393"/>
        <end position="406"/>
    </location>
</feature>
<keyword evidence="5" id="KW-1185">Reference proteome</keyword>
<feature type="region of interest" description="Disordered" evidence="3">
    <location>
        <begin position="1"/>
        <end position="22"/>
    </location>
</feature>
<feature type="compositionally biased region" description="Low complexity" evidence="3">
    <location>
        <begin position="525"/>
        <end position="535"/>
    </location>
</feature>
<feature type="compositionally biased region" description="Basic residues" evidence="3">
    <location>
        <begin position="407"/>
        <end position="422"/>
    </location>
</feature>
<keyword evidence="1" id="KW-0677">Repeat</keyword>
<accession>A0ABN9W8V6</accession>
<gene>
    <name evidence="4" type="ORF">PCOR1329_LOCUS65086</name>
</gene>